<reference evidence="2" key="1">
    <citation type="submission" date="2022-10" db="EMBL/GenBank/DDBJ databases">
        <authorList>
            <person name="Chen Y."/>
            <person name="Dougan E. K."/>
            <person name="Chan C."/>
            <person name="Rhodes N."/>
            <person name="Thang M."/>
        </authorList>
    </citation>
    <scope>NUCLEOTIDE SEQUENCE</scope>
</reference>
<feature type="signal peptide" evidence="1">
    <location>
        <begin position="1"/>
        <end position="20"/>
    </location>
</feature>
<gene>
    <name evidence="2" type="ORF">C1SCF055_LOCUS38689</name>
</gene>
<evidence type="ECO:0000313" key="5">
    <source>
        <dbReference type="Proteomes" id="UP001152797"/>
    </source>
</evidence>
<keyword evidence="1" id="KW-0732">Signal</keyword>
<dbReference type="Proteomes" id="UP001152797">
    <property type="component" value="Unassembled WGS sequence"/>
</dbReference>
<dbReference type="GO" id="GO:0051213">
    <property type="term" value="F:dioxygenase activity"/>
    <property type="evidence" value="ECO:0007669"/>
    <property type="project" value="UniProtKB-KW"/>
</dbReference>
<organism evidence="2">
    <name type="scientific">Cladocopium goreaui</name>
    <dbReference type="NCBI Taxonomy" id="2562237"/>
    <lineage>
        <taxon>Eukaryota</taxon>
        <taxon>Sar</taxon>
        <taxon>Alveolata</taxon>
        <taxon>Dinophyceae</taxon>
        <taxon>Suessiales</taxon>
        <taxon>Symbiodiniaceae</taxon>
        <taxon>Cladocopium</taxon>
    </lineage>
</organism>
<evidence type="ECO:0000313" key="3">
    <source>
        <dbReference type="EMBL" id="CAL1167111.1"/>
    </source>
</evidence>
<comment type="caution">
    <text evidence="2">The sequence shown here is derived from an EMBL/GenBank/DDBJ whole genome shotgun (WGS) entry which is preliminary data.</text>
</comment>
<dbReference type="EMBL" id="CAMXCT030006001">
    <property type="protein sequence ID" value="CAL4801048.1"/>
    <property type="molecule type" value="Genomic_DNA"/>
</dbReference>
<sequence>MCRKSCCKYCCAFFPPILVALQLGGWRDQPELVREVGKTYFAKTDNYEAFTLTDRHRDEFFRDGATLLKGVLKPEVVKKLHEYVAPIDYFDPRNIGNLWMMSDEILDFYLFGPLGDIARQVFQSPQAVTAHLAPSAQLQRDFISRRHLNSTNGWHIDRTECQMGDQPSKYLSTALARLAVPLIVEGGVRGTQIINQSKYAAAMSEGTREEYLAGKSMYRKEGRFEQWMLWDPDTAVPVLPGVKLDEEMIIEHWMEPGDIVLFNTCLWHCSPPWVGPEQELGLQPTYAPSNHIAHDPPTYTDMMASWCLYDEFAGKPIGEVNSSCYPYAYPEDKRPKVGSTLTLKRRPQRDVNGKPVRNLQLDPWLSLEVHVLCHCASGCPGDLQLYLLDISLPGTFPEKARCKSRCILKALPSSAMVASLALWNAVDAATCPAGKDTFPPPSQAT</sequence>
<keyword evidence="4" id="KW-0223">Dioxygenase</keyword>
<dbReference type="EMBL" id="CAMXCT020006001">
    <property type="protein sequence ID" value="CAL1167111.1"/>
    <property type="molecule type" value="Genomic_DNA"/>
</dbReference>
<reference evidence="3" key="2">
    <citation type="submission" date="2024-04" db="EMBL/GenBank/DDBJ databases">
        <authorList>
            <person name="Chen Y."/>
            <person name="Shah S."/>
            <person name="Dougan E. K."/>
            <person name="Thang M."/>
            <person name="Chan C."/>
        </authorList>
    </citation>
    <scope>NUCLEOTIDE SEQUENCE [LARGE SCALE GENOMIC DNA]</scope>
</reference>
<proteinExistence type="predicted"/>
<feature type="chain" id="PRO_5043272850" evidence="1">
    <location>
        <begin position="21"/>
        <end position="445"/>
    </location>
</feature>
<keyword evidence="5" id="KW-1185">Reference proteome</keyword>
<evidence type="ECO:0000313" key="2">
    <source>
        <dbReference type="EMBL" id="CAI4013736.1"/>
    </source>
</evidence>
<dbReference type="AlphaFoldDB" id="A0A9P1GH23"/>
<evidence type="ECO:0000256" key="1">
    <source>
        <dbReference type="SAM" id="SignalP"/>
    </source>
</evidence>
<keyword evidence="4" id="KW-0560">Oxidoreductase</keyword>
<accession>A0A9P1GH23</accession>
<dbReference type="Gene3D" id="2.60.120.620">
    <property type="entry name" value="q2cbj1_9rhob like domain"/>
    <property type="match status" value="1"/>
</dbReference>
<evidence type="ECO:0000313" key="4">
    <source>
        <dbReference type="EMBL" id="CAL4801048.1"/>
    </source>
</evidence>
<dbReference type="SUPFAM" id="SSF51197">
    <property type="entry name" value="Clavaminate synthase-like"/>
    <property type="match status" value="1"/>
</dbReference>
<dbReference type="EMBL" id="CAMXCT010006001">
    <property type="protein sequence ID" value="CAI4013736.1"/>
    <property type="molecule type" value="Genomic_DNA"/>
</dbReference>
<protein>
    <submittedName>
        <fullName evidence="4">Phytanoyl-CoA dioxygenase</fullName>
    </submittedName>
</protein>
<name>A0A9P1GH23_9DINO</name>